<dbReference type="Pfam" id="PF13391">
    <property type="entry name" value="HNH_2"/>
    <property type="match status" value="1"/>
</dbReference>
<accession>A0A5J5EY53</accession>
<feature type="domain" description="HNH nuclease" evidence="1">
    <location>
        <begin position="121"/>
        <end position="207"/>
    </location>
</feature>
<dbReference type="InterPro" id="IPR003615">
    <property type="entry name" value="HNH_nuc"/>
</dbReference>
<dbReference type="EMBL" id="VXIS01000084">
    <property type="protein sequence ID" value="KAA8906861.1"/>
    <property type="molecule type" value="Genomic_DNA"/>
</dbReference>
<comment type="caution">
    <text evidence="2">The sequence shown here is derived from an EMBL/GenBank/DDBJ whole genome shotgun (WGS) entry which is preliminary data.</text>
</comment>
<organism evidence="2 3">
    <name type="scientific">Sphaerosporella brunnea</name>
    <dbReference type="NCBI Taxonomy" id="1250544"/>
    <lineage>
        <taxon>Eukaryota</taxon>
        <taxon>Fungi</taxon>
        <taxon>Dikarya</taxon>
        <taxon>Ascomycota</taxon>
        <taxon>Pezizomycotina</taxon>
        <taxon>Pezizomycetes</taxon>
        <taxon>Pezizales</taxon>
        <taxon>Pyronemataceae</taxon>
        <taxon>Sphaerosporella</taxon>
    </lineage>
</organism>
<keyword evidence="3" id="KW-1185">Reference proteome</keyword>
<name>A0A5J5EY53_9PEZI</name>
<sequence>MAPEQTELTAIEAAVVKAVTPLLRTMQTEINTRMEGLETRMEGLETRLSDRIDTVQKDVAEIKEHQLSTDIRLATIENHMYAREFTDAELHHLNTKGRDPIVATPRTAAFRIAIEKRDLACILTGSNNHPPFVGKRKEMLCGPAIEAAHIIPLGRPDLWKTQIVTGIRLSRRKLRIGGGKIDQNALENGVMLRADLHCMFDRFFWGVHPKTWRVVVFIPVPELVSFHGMRITPRDKKQFPPEPVWLWHWQQCVLRCFRAEGE</sequence>
<evidence type="ECO:0000313" key="3">
    <source>
        <dbReference type="Proteomes" id="UP000326924"/>
    </source>
</evidence>
<gene>
    <name evidence="2" type="ORF">FN846DRAFT_1013214</name>
</gene>
<dbReference type="OrthoDB" id="2142759at2759"/>
<evidence type="ECO:0000259" key="1">
    <source>
        <dbReference type="Pfam" id="PF13391"/>
    </source>
</evidence>
<reference evidence="2 3" key="1">
    <citation type="submission" date="2019-09" db="EMBL/GenBank/DDBJ databases">
        <title>Draft genome of the ectomycorrhizal ascomycete Sphaerosporella brunnea.</title>
        <authorList>
            <consortium name="DOE Joint Genome Institute"/>
            <person name="Benucci G.M."/>
            <person name="Marozzi G."/>
            <person name="Antonielli L."/>
            <person name="Sanchez S."/>
            <person name="Marco P."/>
            <person name="Wang X."/>
            <person name="Falini L.B."/>
            <person name="Barry K."/>
            <person name="Haridas S."/>
            <person name="Lipzen A."/>
            <person name="Labutti K."/>
            <person name="Grigoriev I.V."/>
            <person name="Murat C."/>
            <person name="Martin F."/>
            <person name="Albertini E."/>
            <person name="Donnini D."/>
            <person name="Bonito G."/>
        </authorList>
    </citation>
    <scope>NUCLEOTIDE SEQUENCE [LARGE SCALE GENOMIC DNA]</scope>
    <source>
        <strain evidence="2 3">Sb_GMNB300</strain>
    </source>
</reference>
<dbReference type="Proteomes" id="UP000326924">
    <property type="component" value="Unassembled WGS sequence"/>
</dbReference>
<feature type="non-terminal residue" evidence="2">
    <location>
        <position position="262"/>
    </location>
</feature>
<proteinExistence type="predicted"/>
<dbReference type="AlphaFoldDB" id="A0A5J5EY53"/>
<feature type="non-terminal residue" evidence="2">
    <location>
        <position position="1"/>
    </location>
</feature>
<protein>
    <recommendedName>
        <fullName evidence="1">HNH nuclease domain-containing protein</fullName>
    </recommendedName>
</protein>
<dbReference type="InParanoid" id="A0A5J5EY53"/>
<evidence type="ECO:0000313" key="2">
    <source>
        <dbReference type="EMBL" id="KAA8906861.1"/>
    </source>
</evidence>